<dbReference type="OMA" id="YNICTIR"/>
<reference evidence="13" key="1">
    <citation type="submission" date="2011-03" db="EMBL/GenBank/DDBJ databases">
        <title>The genome sequence of Vavraia culicis strain floridensis.</title>
        <authorList>
            <consortium name="The Broad Institute Genome Sequencing Platform"/>
            <person name="Cuomo C."/>
            <person name="Becnel J."/>
            <person name="Sanscrainte N."/>
            <person name="Young S.K."/>
            <person name="Zeng Q."/>
            <person name="Gargeya S."/>
            <person name="Fitzgerald M."/>
            <person name="Haas B."/>
            <person name="Abouelleil A."/>
            <person name="Alvarado L."/>
            <person name="Arachchi H.M."/>
            <person name="Berlin A."/>
            <person name="Chapman S.B."/>
            <person name="Gearin G."/>
            <person name="Goldberg J."/>
            <person name="Griggs A."/>
            <person name="Gujja S."/>
            <person name="Hansen M."/>
            <person name="Heiman D."/>
            <person name="Howarth C."/>
            <person name="Larimer J."/>
            <person name="Lui A."/>
            <person name="MacDonald P.J.P."/>
            <person name="McCowen C."/>
            <person name="Montmayeur A."/>
            <person name="Murphy C."/>
            <person name="Neiman D."/>
            <person name="Pearson M."/>
            <person name="Priest M."/>
            <person name="Roberts A."/>
            <person name="Saif S."/>
            <person name="Shea T."/>
            <person name="Sisk P."/>
            <person name="Stolte C."/>
            <person name="Sykes S."/>
            <person name="Wortman J."/>
            <person name="Nusbaum C."/>
            <person name="Birren B."/>
        </authorList>
    </citation>
    <scope>NUCLEOTIDE SEQUENCE [LARGE SCALE GENOMIC DNA]</scope>
    <source>
        <strain evidence="13">floridensis</strain>
    </source>
</reference>
<dbReference type="Gene3D" id="2.60.40.150">
    <property type="entry name" value="C2 domain"/>
    <property type="match status" value="1"/>
</dbReference>
<feature type="transmembrane region" description="Helical" evidence="10">
    <location>
        <begin position="12"/>
        <end position="29"/>
    </location>
</feature>
<dbReference type="FunCoup" id="L2GSL3">
    <property type="interactions" value="177"/>
</dbReference>
<dbReference type="VEuPathDB" id="MicrosporidiaDB:VCUG_02442"/>
<dbReference type="GO" id="GO:0008320">
    <property type="term" value="F:protein transmembrane transporter activity"/>
    <property type="evidence" value="ECO:0007669"/>
    <property type="project" value="TreeGrafter"/>
</dbReference>
<dbReference type="PRINTS" id="PR00625">
    <property type="entry name" value="JDOMAIN"/>
</dbReference>
<evidence type="ECO:0000256" key="9">
    <source>
        <dbReference type="SAM" id="MobiDB-lite"/>
    </source>
</evidence>
<keyword evidence="2" id="KW-0813">Transport</keyword>
<dbReference type="InterPro" id="IPR001623">
    <property type="entry name" value="DnaJ_domain"/>
</dbReference>
<dbReference type="PROSITE" id="PS50076">
    <property type="entry name" value="DNAJ_2"/>
    <property type="match status" value="1"/>
</dbReference>
<feature type="domain" description="J" evidence="11">
    <location>
        <begin position="89"/>
        <end position="161"/>
    </location>
</feature>
<evidence type="ECO:0000256" key="7">
    <source>
        <dbReference type="ARBA" id="ARBA00023136"/>
    </source>
</evidence>
<comment type="subcellular location">
    <subcellularLocation>
        <location evidence="1">Endoplasmic reticulum membrane</location>
        <topology evidence="1">Multi-pass membrane protein</topology>
    </subcellularLocation>
</comment>
<gene>
    <name evidence="12" type="ORF">VCUG_02442</name>
</gene>
<keyword evidence="8" id="KW-0143">Chaperone</keyword>
<keyword evidence="13" id="KW-1185">Reference proteome</keyword>
<evidence type="ECO:0000256" key="6">
    <source>
        <dbReference type="ARBA" id="ARBA00022989"/>
    </source>
</evidence>
<dbReference type="EMBL" id="GL877466">
    <property type="protein sequence ID" value="ELA46080.1"/>
    <property type="molecule type" value="Genomic_DNA"/>
</dbReference>
<dbReference type="STRING" id="948595.L2GSL3"/>
<dbReference type="AlphaFoldDB" id="L2GSL3"/>
<dbReference type="SUPFAM" id="SSF158702">
    <property type="entry name" value="Sec63 N-terminal domain-like"/>
    <property type="match status" value="1"/>
</dbReference>
<feature type="compositionally biased region" description="Polar residues" evidence="9">
    <location>
        <begin position="435"/>
        <end position="448"/>
    </location>
</feature>
<dbReference type="GO" id="GO:0003723">
    <property type="term" value="F:RNA binding"/>
    <property type="evidence" value="ECO:0007669"/>
    <property type="project" value="TreeGrafter"/>
</dbReference>
<dbReference type="PANTHER" id="PTHR24075">
    <property type="entry name" value="SEC63 DOMAIN-CONTAINING"/>
    <property type="match status" value="1"/>
</dbReference>
<protein>
    <recommendedName>
        <fullName evidence="11">J domain-containing protein</fullName>
    </recommendedName>
</protein>
<feature type="transmembrane region" description="Helical" evidence="10">
    <location>
        <begin position="171"/>
        <end position="191"/>
    </location>
</feature>
<evidence type="ECO:0000256" key="5">
    <source>
        <dbReference type="ARBA" id="ARBA00022927"/>
    </source>
</evidence>
<dbReference type="GO" id="GO:0006614">
    <property type="term" value="P:SRP-dependent cotranslational protein targeting to membrane"/>
    <property type="evidence" value="ECO:0007669"/>
    <property type="project" value="TreeGrafter"/>
</dbReference>
<dbReference type="HOGENOM" id="CLU_494335_0_0_1"/>
<name>L2GSL3_VAVCU</name>
<dbReference type="InterPro" id="IPR036869">
    <property type="entry name" value="J_dom_sf"/>
</dbReference>
<evidence type="ECO:0000256" key="4">
    <source>
        <dbReference type="ARBA" id="ARBA00022824"/>
    </source>
</evidence>
<dbReference type="GO" id="GO:0031207">
    <property type="term" value="C:Sec62/Sec63 complex"/>
    <property type="evidence" value="ECO:0007669"/>
    <property type="project" value="TreeGrafter"/>
</dbReference>
<dbReference type="GeneID" id="19880304"/>
<evidence type="ECO:0000256" key="10">
    <source>
        <dbReference type="SAM" id="Phobius"/>
    </source>
</evidence>
<keyword evidence="7 10" id="KW-0472">Membrane</keyword>
<evidence type="ECO:0000256" key="8">
    <source>
        <dbReference type="ARBA" id="ARBA00023186"/>
    </source>
</evidence>
<evidence type="ECO:0000256" key="2">
    <source>
        <dbReference type="ARBA" id="ARBA00022448"/>
    </source>
</evidence>
<proteinExistence type="predicted"/>
<keyword evidence="6 10" id="KW-1133">Transmembrane helix</keyword>
<dbReference type="OrthoDB" id="1734229at2759"/>
<evidence type="ECO:0000256" key="1">
    <source>
        <dbReference type="ARBA" id="ARBA00004477"/>
    </source>
</evidence>
<organism evidence="12 13">
    <name type="scientific">Vavraia culicis (isolate floridensis)</name>
    <name type="common">Microsporidian parasite</name>
    <dbReference type="NCBI Taxonomy" id="948595"/>
    <lineage>
        <taxon>Eukaryota</taxon>
        <taxon>Fungi</taxon>
        <taxon>Fungi incertae sedis</taxon>
        <taxon>Microsporidia</taxon>
        <taxon>Pleistophoridae</taxon>
        <taxon>Vavraia</taxon>
    </lineage>
</organism>
<keyword evidence="3 10" id="KW-0812">Transmembrane</keyword>
<dbReference type="SMART" id="SM00973">
    <property type="entry name" value="Sec63"/>
    <property type="match status" value="1"/>
</dbReference>
<dbReference type="CDD" id="cd06257">
    <property type="entry name" value="DnaJ"/>
    <property type="match status" value="1"/>
</dbReference>
<sequence length="556" mass="64412">MKYEYDSTGLVTSYISLFFIIPVVLYMIYAHMFTKKTERYTCACTNCLSKRERKDRTFLVIIPVLVAVSAYLMYNICTIRVDKNNDIFNPYEVLELSEGASKRDIQRTFKRLSRLHDPDYFEGPDKEVNEVKLKEISRAYNMLKSGKLVVSKNEKHHEVIAIPSWLINNGYYSLAVYVLVFGVLFPFFAYLHWRKYTYKNRLGLYYETMEMIYKRMHGECTNVFIGIRVLINIIADSKELMEHCYKRQIDVKGYIEGNYAVPLRESKKITNGYSVLIDHLFRTKFAHPKDLEFVQKKALAILEGVKMVAFLTNNRAVLDNAFDLERMIVQAVPDPSFAVMQFPYITYNQVFLNKGKSVTDLAMAINKNERKVCLHVYDTLPRKSIRCKDVVECEKKSVFNFKIELMDDLRNAPSSEGSKIGSGQRDGNEIKNDEQNASESIDKNSNQSTNDLRTGVLIRQEGELDYELLNTVGSYRHVPVHAPYFLSRAIVEWTLYALYDNDLLPETKIRFSDFTGTKEVVLDIPVKEKSGILEIVLVCDRYFGCDVKRKVSVRVV</sequence>
<keyword evidence="5" id="KW-0653">Protein transport</keyword>
<dbReference type="InParanoid" id="L2GSL3"/>
<feature type="region of interest" description="Disordered" evidence="9">
    <location>
        <begin position="413"/>
        <end position="448"/>
    </location>
</feature>
<dbReference type="SUPFAM" id="SSF46565">
    <property type="entry name" value="Chaperone J-domain"/>
    <property type="match status" value="1"/>
</dbReference>
<dbReference type="GO" id="GO:0006620">
    <property type="term" value="P:post-translational protein targeting to endoplasmic reticulum membrane"/>
    <property type="evidence" value="ECO:0007669"/>
    <property type="project" value="TreeGrafter"/>
</dbReference>
<feature type="transmembrane region" description="Helical" evidence="10">
    <location>
        <begin position="58"/>
        <end position="76"/>
    </location>
</feature>
<dbReference type="RefSeq" id="XP_008075450.1">
    <property type="nucleotide sequence ID" value="XM_008077259.1"/>
</dbReference>
<dbReference type="PANTHER" id="PTHR24075:SF0">
    <property type="entry name" value="TRANSLOCATION PROTEIN SEC63 HOMOLOG"/>
    <property type="match status" value="1"/>
</dbReference>
<dbReference type="Proteomes" id="UP000011081">
    <property type="component" value="Unassembled WGS sequence"/>
</dbReference>
<keyword evidence="4" id="KW-0256">Endoplasmic reticulum</keyword>
<dbReference type="Gene3D" id="1.10.287.110">
    <property type="entry name" value="DnaJ domain"/>
    <property type="match status" value="1"/>
</dbReference>
<evidence type="ECO:0000259" key="11">
    <source>
        <dbReference type="PROSITE" id="PS50076"/>
    </source>
</evidence>
<evidence type="ECO:0000256" key="3">
    <source>
        <dbReference type="ARBA" id="ARBA00022692"/>
    </source>
</evidence>
<evidence type="ECO:0000313" key="13">
    <source>
        <dbReference type="Proteomes" id="UP000011081"/>
    </source>
</evidence>
<dbReference type="InterPro" id="IPR014756">
    <property type="entry name" value="Ig_E-set"/>
</dbReference>
<dbReference type="SMART" id="SM00271">
    <property type="entry name" value="DnaJ"/>
    <property type="match status" value="1"/>
</dbReference>
<dbReference type="InterPro" id="IPR004179">
    <property type="entry name" value="Sec63-dom"/>
</dbReference>
<evidence type="ECO:0000313" key="12">
    <source>
        <dbReference type="EMBL" id="ELA46080.1"/>
    </source>
</evidence>
<dbReference type="Pfam" id="PF00226">
    <property type="entry name" value="DnaJ"/>
    <property type="match status" value="1"/>
</dbReference>
<accession>L2GSL3</accession>
<dbReference type="SUPFAM" id="SSF81296">
    <property type="entry name" value="E set domains"/>
    <property type="match status" value="1"/>
</dbReference>
<dbReference type="InterPro" id="IPR035892">
    <property type="entry name" value="C2_domain_sf"/>
</dbReference>